<dbReference type="InterPro" id="IPR005829">
    <property type="entry name" value="Sugar_transporter_CS"/>
</dbReference>
<feature type="domain" description="Major facilitator superfamily (MFS) profile" evidence="6">
    <location>
        <begin position="16"/>
        <end position="399"/>
    </location>
</feature>
<dbReference type="SUPFAM" id="SSF103473">
    <property type="entry name" value="MFS general substrate transporter"/>
    <property type="match status" value="1"/>
</dbReference>
<keyword evidence="8" id="KW-1185">Reference proteome</keyword>
<organism evidence="7 8">
    <name type="scientific">Steroidobacter flavus</name>
    <dbReference type="NCBI Taxonomy" id="1842136"/>
    <lineage>
        <taxon>Bacteria</taxon>
        <taxon>Pseudomonadati</taxon>
        <taxon>Pseudomonadota</taxon>
        <taxon>Gammaproteobacteria</taxon>
        <taxon>Steroidobacterales</taxon>
        <taxon>Steroidobacteraceae</taxon>
        <taxon>Steroidobacter</taxon>
    </lineage>
</organism>
<dbReference type="RefSeq" id="WP_380601533.1">
    <property type="nucleotide sequence ID" value="NZ_JBHSDU010000014.1"/>
</dbReference>
<gene>
    <name evidence="7" type="primary">mhpT</name>
    <name evidence="7" type="ORF">ACFPN2_24595</name>
</gene>
<reference evidence="8" key="1">
    <citation type="journal article" date="2019" name="Int. J. Syst. Evol. Microbiol.">
        <title>The Global Catalogue of Microorganisms (GCM) 10K type strain sequencing project: providing services to taxonomists for standard genome sequencing and annotation.</title>
        <authorList>
            <consortium name="The Broad Institute Genomics Platform"/>
            <consortium name="The Broad Institute Genome Sequencing Center for Infectious Disease"/>
            <person name="Wu L."/>
            <person name="Ma J."/>
        </authorList>
    </citation>
    <scope>NUCLEOTIDE SEQUENCE [LARGE SCALE GENOMIC DNA]</scope>
    <source>
        <strain evidence="8">CGMCC 1.10759</strain>
    </source>
</reference>
<dbReference type="PROSITE" id="PS50850">
    <property type="entry name" value="MFS"/>
    <property type="match status" value="1"/>
</dbReference>
<evidence type="ECO:0000256" key="2">
    <source>
        <dbReference type="ARBA" id="ARBA00022692"/>
    </source>
</evidence>
<dbReference type="PROSITE" id="PS00216">
    <property type="entry name" value="SUGAR_TRANSPORT_1"/>
    <property type="match status" value="1"/>
</dbReference>
<feature type="transmembrane region" description="Helical" evidence="5">
    <location>
        <begin position="256"/>
        <end position="275"/>
    </location>
</feature>
<keyword evidence="3 5" id="KW-1133">Transmembrane helix</keyword>
<dbReference type="NCBIfam" id="NF008586">
    <property type="entry name" value="PRK11551.1"/>
    <property type="match status" value="1"/>
</dbReference>
<dbReference type="Pfam" id="PF07690">
    <property type="entry name" value="MFS_1"/>
    <property type="match status" value="1"/>
</dbReference>
<keyword evidence="2 5" id="KW-0812">Transmembrane</keyword>
<dbReference type="InterPro" id="IPR020846">
    <property type="entry name" value="MFS_dom"/>
</dbReference>
<feature type="transmembrane region" description="Helical" evidence="5">
    <location>
        <begin position="287"/>
        <end position="304"/>
    </location>
</feature>
<dbReference type="Gene3D" id="1.20.1250.20">
    <property type="entry name" value="MFS general substrate transporter like domains"/>
    <property type="match status" value="2"/>
</dbReference>
<evidence type="ECO:0000313" key="8">
    <source>
        <dbReference type="Proteomes" id="UP001595904"/>
    </source>
</evidence>
<feature type="transmembrane region" description="Helical" evidence="5">
    <location>
        <begin position="376"/>
        <end position="396"/>
    </location>
</feature>
<evidence type="ECO:0000313" key="7">
    <source>
        <dbReference type="EMBL" id="MFC4312284.1"/>
    </source>
</evidence>
<evidence type="ECO:0000256" key="4">
    <source>
        <dbReference type="ARBA" id="ARBA00023136"/>
    </source>
</evidence>
<protein>
    <submittedName>
        <fullName evidence="7">3-(3-hydroxy-phenyl)propionate transporter MhpT</fullName>
    </submittedName>
</protein>
<keyword evidence="4 5" id="KW-0472">Membrane</keyword>
<dbReference type="PANTHER" id="PTHR23508:SF10">
    <property type="entry name" value="CARBOXYLIC ACID TRANSPORTER PROTEIN HOMOLOG"/>
    <property type="match status" value="1"/>
</dbReference>
<dbReference type="InterPro" id="IPR011701">
    <property type="entry name" value="MFS"/>
</dbReference>
<dbReference type="Proteomes" id="UP001595904">
    <property type="component" value="Unassembled WGS sequence"/>
</dbReference>
<dbReference type="PANTHER" id="PTHR23508">
    <property type="entry name" value="CARBOXYLIC ACID TRANSPORTER PROTEIN HOMOLOG"/>
    <property type="match status" value="1"/>
</dbReference>
<evidence type="ECO:0000259" key="6">
    <source>
        <dbReference type="PROSITE" id="PS50850"/>
    </source>
</evidence>
<feature type="transmembrane region" description="Helical" evidence="5">
    <location>
        <begin position="106"/>
        <end position="128"/>
    </location>
</feature>
<feature type="transmembrane region" description="Helical" evidence="5">
    <location>
        <begin position="140"/>
        <end position="159"/>
    </location>
</feature>
<sequence length="412" mass="42839">MTEIERRDESANRAITIALCFCVAVLEGFDLQIIGVMAPAIREAIHLTPQQMGWVFSASLIGLAVGAAYGGWLADRLGRKPVLIGSVVTLGVFTLAAALIRDVNSLLAVRFLAGLGIGGAMPNLIAVVSEVAAKGKVTGTVSLMFCGMPLGGVLVALLARFGAGALGWQGLFVVGGVLPLIVAALLAVNLKETGAGRRIDAQRSAPGYMNSLFGRGQALRTVLLWVVFALTLLQLSLLLNWLPSLVINRGFPPSDAFITTMVVNIGSIIGSFTIGRACDRYGVRWPMFLVYIAMALSLSALAMASGRETLWAAALAAGYFVLGSQFVLYGLAPRLYAHEARGAGVGAAVAIGRIGAITGPLLVGVALGAGANSGRIILLLVPLVIAAGLSLFWLTYAARDELGRGPNAQIST</sequence>
<comment type="subcellular location">
    <subcellularLocation>
        <location evidence="1">Membrane</location>
        <topology evidence="1">Multi-pass membrane protein</topology>
    </subcellularLocation>
</comment>
<feature type="transmembrane region" description="Helical" evidence="5">
    <location>
        <begin position="165"/>
        <end position="188"/>
    </location>
</feature>
<dbReference type="InterPro" id="IPR036259">
    <property type="entry name" value="MFS_trans_sf"/>
</dbReference>
<proteinExistence type="predicted"/>
<feature type="transmembrane region" description="Helical" evidence="5">
    <location>
        <begin position="54"/>
        <end position="74"/>
    </location>
</feature>
<comment type="caution">
    <text evidence="7">The sequence shown here is derived from an EMBL/GenBank/DDBJ whole genome shotgun (WGS) entry which is preliminary data.</text>
</comment>
<feature type="transmembrane region" description="Helical" evidence="5">
    <location>
        <begin position="81"/>
        <end position="100"/>
    </location>
</feature>
<evidence type="ECO:0000256" key="3">
    <source>
        <dbReference type="ARBA" id="ARBA00022989"/>
    </source>
</evidence>
<feature type="transmembrane region" description="Helical" evidence="5">
    <location>
        <begin position="344"/>
        <end position="370"/>
    </location>
</feature>
<accession>A0ABV8T0R7</accession>
<feature type="transmembrane region" description="Helical" evidence="5">
    <location>
        <begin position="222"/>
        <end position="244"/>
    </location>
</feature>
<name>A0ABV8T0R7_9GAMM</name>
<evidence type="ECO:0000256" key="1">
    <source>
        <dbReference type="ARBA" id="ARBA00004141"/>
    </source>
</evidence>
<evidence type="ECO:0000256" key="5">
    <source>
        <dbReference type="SAM" id="Phobius"/>
    </source>
</evidence>
<feature type="transmembrane region" description="Helical" evidence="5">
    <location>
        <begin position="12"/>
        <end position="34"/>
    </location>
</feature>
<dbReference type="EMBL" id="JBHSDU010000014">
    <property type="protein sequence ID" value="MFC4312284.1"/>
    <property type="molecule type" value="Genomic_DNA"/>
</dbReference>
<feature type="transmembrane region" description="Helical" evidence="5">
    <location>
        <begin position="310"/>
        <end position="332"/>
    </location>
</feature>